<accession>A1RT29</accession>
<dbReference type="RefSeq" id="WP_011762686.1">
    <property type="nucleotide sequence ID" value="NC_008701.1"/>
</dbReference>
<name>A1RT29_PYRIL</name>
<dbReference type="HOGENOM" id="CLU_2091428_0_0_2"/>
<dbReference type="GeneID" id="4616902"/>
<evidence type="ECO:0000313" key="2">
    <source>
        <dbReference type="Proteomes" id="UP000002595"/>
    </source>
</evidence>
<dbReference type="EMBL" id="CP000504">
    <property type="protein sequence ID" value="ABL88111.1"/>
    <property type="molecule type" value="Genomic_DNA"/>
</dbReference>
<organism evidence="1 2">
    <name type="scientific">Pyrobaculum islandicum (strain DSM 4184 / JCM 9189 / GEO3)</name>
    <dbReference type="NCBI Taxonomy" id="384616"/>
    <lineage>
        <taxon>Archaea</taxon>
        <taxon>Thermoproteota</taxon>
        <taxon>Thermoprotei</taxon>
        <taxon>Thermoproteales</taxon>
        <taxon>Thermoproteaceae</taxon>
        <taxon>Pyrobaculum</taxon>
    </lineage>
</organism>
<dbReference type="Proteomes" id="UP000002595">
    <property type="component" value="Chromosome"/>
</dbReference>
<sequence length="112" mass="13186">MDVVKVMRYKFTRYCVNRAYATMDLQGIPAEVLNVFDDVVNQIRDLEKYFTSLESIIKVLRVDLPEKLKILKDRDPALLKSFVKKIVENCLELDEITNSKIKEYLEELLRSL</sequence>
<dbReference type="KEGG" id="pis:Pisl_0935"/>
<dbReference type="STRING" id="384616.Pisl_0935"/>
<reference evidence="1" key="1">
    <citation type="submission" date="2006-12" db="EMBL/GenBank/DDBJ databases">
        <title>Complete sequence of Pyrobaculum islandicum DSM 4184.</title>
        <authorList>
            <person name="Copeland A."/>
            <person name="Lucas S."/>
            <person name="Lapidus A."/>
            <person name="Barry K."/>
            <person name="Detter J.C."/>
            <person name="Glavina del Rio T."/>
            <person name="Dalin E."/>
            <person name="Tice H."/>
            <person name="Pitluck S."/>
            <person name="Meincke L."/>
            <person name="Brettin T."/>
            <person name="Bruce D."/>
            <person name="Han C."/>
            <person name="Tapia R."/>
            <person name="Gilna P."/>
            <person name="Schmutz J."/>
            <person name="Larimer F."/>
            <person name="Land M."/>
            <person name="Hauser L."/>
            <person name="Kyrpides N."/>
            <person name="Mikhailova N."/>
            <person name="Cozen A.E."/>
            <person name="Fitz-Gibbon S.T."/>
            <person name="House C.H."/>
            <person name="Saltikov C."/>
            <person name="Lowe T."/>
            <person name="Richardson P."/>
        </authorList>
    </citation>
    <scope>NUCLEOTIDE SEQUENCE [LARGE SCALE GENOMIC DNA]</scope>
    <source>
        <strain evidence="1">DSM 4184</strain>
    </source>
</reference>
<keyword evidence="2" id="KW-1185">Reference proteome</keyword>
<dbReference type="AlphaFoldDB" id="A1RT29"/>
<dbReference type="OrthoDB" id="25061at2157"/>
<dbReference type="eggNOG" id="arCOG05696">
    <property type="taxonomic scope" value="Archaea"/>
</dbReference>
<protein>
    <submittedName>
        <fullName evidence="1">Uncharacterized protein</fullName>
    </submittedName>
</protein>
<evidence type="ECO:0000313" key="1">
    <source>
        <dbReference type="EMBL" id="ABL88111.1"/>
    </source>
</evidence>
<gene>
    <name evidence="1" type="ordered locus">Pisl_0935</name>
</gene>
<proteinExistence type="predicted"/>